<geneLocation type="plasmid" evidence="2 3">
    <name>pNBRC108728a</name>
</geneLocation>
<gene>
    <name evidence="2" type="ORF">GCM10025867_48450</name>
</gene>
<protein>
    <submittedName>
        <fullName evidence="2">Uncharacterized protein</fullName>
    </submittedName>
</protein>
<reference evidence="3" key="1">
    <citation type="journal article" date="2019" name="Int. J. Syst. Evol. Microbiol.">
        <title>The Global Catalogue of Microorganisms (GCM) 10K type strain sequencing project: providing services to taxonomists for standard genome sequencing and annotation.</title>
        <authorList>
            <consortium name="The Broad Institute Genomics Platform"/>
            <consortium name="The Broad Institute Genome Sequencing Center for Infectious Disease"/>
            <person name="Wu L."/>
            <person name="Ma J."/>
        </authorList>
    </citation>
    <scope>NUCLEOTIDE SEQUENCE [LARGE SCALE GENOMIC DNA]</scope>
    <source>
        <strain evidence="3">NBRC 108728</strain>
    </source>
</reference>
<feature type="transmembrane region" description="Helical" evidence="1">
    <location>
        <begin position="13"/>
        <end position="34"/>
    </location>
</feature>
<evidence type="ECO:0000313" key="2">
    <source>
        <dbReference type="EMBL" id="BDZ52604.1"/>
    </source>
</evidence>
<evidence type="ECO:0000256" key="1">
    <source>
        <dbReference type="SAM" id="Phobius"/>
    </source>
</evidence>
<organism evidence="2 3">
    <name type="scientific">Frondihabitans sucicola</name>
    <dbReference type="NCBI Taxonomy" id="1268041"/>
    <lineage>
        <taxon>Bacteria</taxon>
        <taxon>Bacillati</taxon>
        <taxon>Actinomycetota</taxon>
        <taxon>Actinomycetes</taxon>
        <taxon>Micrococcales</taxon>
        <taxon>Microbacteriaceae</taxon>
        <taxon>Frondihabitans</taxon>
    </lineage>
</organism>
<evidence type="ECO:0000313" key="3">
    <source>
        <dbReference type="Proteomes" id="UP001321486"/>
    </source>
</evidence>
<dbReference type="EMBL" id="AP027733">
    <property type="protein sequence ID" value="BDZ52604.1"/>
    <property type="molecule type" value="Genomic_DNA"/>
</dbReference>
<name>A0ABN6Y5J8_9MICO</name>
<keyword evidence="2" id="KW-0614">Plasmid</keyword>
<accession>A0ABN6Y5J8</accession>
<dbReference type="Proteomes" id="UP001321486">
    <property type="component" value="Plasmid pNBRC108728a"/>
</dbReference>
<sequence>MSGDSEAFPTGKVVGAVAGAIALFVVLYLVFGVIGRGLGWFDAKADVISAPNVKAQTETITKDWAGLVQSADNACSAVNAATTSNSPTMIEDPAQAYAATYRSIVADYNATMANDFKAKDVAPTGYPTSIPNFDETHGAKPDWCAVSTKLADLKAAA</sequence>
<dbReference type="RefSeq" id="WP_286346886.1">
    <property type="nucleotide sequence ID" value="NZ_AP027733.1"/>
</dbReference>
<keyword evidence="3" id="KW-1185">Reference proteome</keyword>
<keyword evidence="1" id="KW-0812">Transmembrane</keyword>
<keyword evidence="1" id="KW-0472">Membrane</keyword>
<keyword evidence="1" id="KW-1133">Transmembrane helix</keyword>
<proteinExistence type="predicted"/>